<protein>
    <submittedName>
        <fullName evidence="2">Uncharacterized protein</fullName>
    </submittedName>
</protein>
<organism evidence="2 3">
    <name type="scientific">Haloferula rosea</name>
    <dbReference type="NCBI Taxonomy" id="490093"/>
    <lineage>
        <taxon>Bacteria</taxon>
        <taxon>Pseudomonadati</taxon>
        <taxon>Verrucomicrobiota</taxon>
        <taxon>Verrucomicrobiia</taxon>
        <taxon>Verrucomicrobiales</taxon>
        <taxon>Verrucomicrobiaceae</taxon>
        <taxon>Haloferula</taxon>
    </lineage>
</organism>
<sequence length="131" mass="14761">MKLSDQEIGNLLSLKRHERPPEGYMDDFLREFHQRRREEAMEERGLARQWKQFVQWLTEPGMAKWAYGGGVAYAAVLAIVMTAPKASETESLVPAAIDHRVVAPAPVIPQSQLDELDLRPGSEGSLGEQEF</sequence>
<proteinExistence type="predicted"/>
<dbReference type="AlphaFoldDB" id="A0A934RCL9"/>
<feature type="region of interest" description="Disordered" evidence="1">
    <location>
        <begin position="112"/>
        <end position="131"/>
    </location>
</feature>
<gene>
    <name evidence="2" type="ORF">JIN81_03090</name>
</gene>
<reference evidence="2" key="1">
    <citation type="submission" date="2021-01" db="EMBL/GenBank/DDBJ databases">
        <title>Modified the classification status of verrucomicrobia.</title>
        <authorList>
            <person name="Feng X."/>
        </authorList>
    </citation>
    <scope>NUCLEOTIDE SEQUENCE</scope>
    <source>
        <strain evidence="2">KCTC 22201</strain>
    </source>
</reference>
<dbReference type="RefSeq" id="WP_200276225.1">
    <property type="nucleotide sequence ID" value="NZ_JAENII010000002.1"/>
</dbReference>
<evidence type="ECO:0000313" key="2">
    <source>
        <dbReference type="EMBL" id="MBK1825990.1"/>
    </source>
</evidence>
<dbReference type="Proteomes" id="UP000658278">
    <property type="component" value="Unassembled WGS sequence"/>
</dbReference>
<keyword evidence="3" id="KW-1185">Reference proteome</keyword>
<evidence type="ECO:0000313" key="3">
    <source>
        <dbReference type="Proteomes" id="UP000658278"/>
    </source>
</evidence>
<dbReference type="EMBL" id="JAENII010000002">
    <property type="protein sequence ID" value="MBK1825990.1"/>
    <property type="molecule type" value="Genomic_DNA"/>
</dbReference>
<accession>A0A934RCL9</accession>
<evidence type="ECO:0000256" key="1">
    <source>
        <dbReference type="SAM" id="MobiDB-lite"/>
    </source>
</evidence>
<name>A0A934RCL9_9BACT</name>
<comment type="caution">
    <text evidence="2">The sequence shown here is derived from an EMBL/GenBank/DDBJ whole genome shotgun (WGS) entry which is preliminary data.</text>
</comment>